<evidence type="ECO:0000313" key="2">
    <source>
        <dbReference type="Proteomes" id="UP000066624"/>
    </source>
</evidence>
<dbReference type="EMBL" id="CP012154">
    <property type="protein sequence ID" value="AKS42929.1"/>
    <property type="molecule type" value="Genomic_DNA"/>
</dbReference>
<keyword evidence="2" id="KW-1185">Reference proteome</keyword>
<accession>A0A0K0XZ13</accession>
<dbReference type="InterPro" id="IPR025048">
    <property type="entry name" value="DUF3987"/>
</dbReference>
<dbReference type="PATRIC" id="fig|1579979.3.peg.2627"/>
<dbReference type="AlphaFoldDB" id="A0A0K0XZ13"/>
<name>A0A0K0XZ13_9GAMM</name>
<evidence type="ECO:0000313" key="1">
    <source>
        <dbReference type="EMBL" id="AKS42929.1"/>
    </source>
</evidence>
<organism evidence="1 2">
    <name type="scientific">Wenzhouxiangella marina</name>
    <dbReference type="NCBI Taxonomy" id="1579979"/>
    <lineage>
        <taxon>Bacteria</taxon>
        <taxon>Pseudomonadati</taxon>
        <taxon>Pseudomonadota</taxon>
        <taxon>Gammaproteobacteria</taxon>
        <taxon>Chromatiales</taxon>
        <taxon>Wenzhouxiangellaceae</taxon>
        <taxon>Wenzhouxiangella</taxon>
    </lineage>
</organism>
<protein>
    <recommendedName>
        <fullName evidence="3">DUF3987 domain-containing protein</fullName>
    </recommendedName>
</protein>
<proteinExistence type="predicted"/>
<dbReference type="Pfam" id="PF13148">
    <property type="entry name" value="DUF3987"/>
    <property type="match status" value="1"/>
</dbReference>
<evidence type="ECO:0008006" key="3">
    <source>
        <dbReference type="Google" id="ProtNLM"/>
    </source>
</evidence>
<gene>
    <name evidence="1" type="ORF">WM2015_2571</name>
</gene>
<reference evidence="1 2" key="1">
    <citation type="submission" date="2015-07" db="EMBL/GenBank/DDBJ databases">
        <authorList>
            <person name="Noorani M."/>
        </authorList>
    </citation>
    <scope>NUCLEOTIDE SEQUENCE [LARGE SCALE GENOMIC DNA]</scope>
    <source>
        <strain evidence="1 2">KCTC 42284</strain>
    </source>
</reference>
<dbReference type="Proteomes" id="UP000066624">
    <property type="component" value="Chromosome"/>
</dbReference>
<sequence>MDIAERVSCPPDFPAVGAMVSLAAVVGRQIAIRPQRQDDWTVVPNLWGAIVGRPGLLKTPALAEMLKPLYRLEVEAREQFEQAVKEHEADKMVSAQARKHAEAEVKKAVRAGNRARAGELALSALQDEQEPPTRRRYVTQDATPEMLGALLASNPRGLLVFRDELTGWFANLEREGNESARAFYLEAWNGTGRFTFDRIGRGTVDIESATVSVLGGIQPGPLAAYVRQTMGNTKGDDGLLQRLQVVSWPDAPKDWRNVDRWPDSDARNEAHTLWQRLDEIRPEQIGADTDARLPFLRFDDEAQDAWCEWRERLETRLRAGNEAPAFESALSKQRSLVPSIALLIHLADNPEGGPVTLRAALQAMAWAEYLEDHARRLYAPALFPEAQAAKALGARIQAGELPATFSARDVYRKGWTGLDRAAVDMALPYLIESGWLQCRDVETGGRPSLAYDINPGCRR</sequence>
<dbReference type="KEGG" id="wma:WM2015_2571"/>